<dbReference type="PANTHER" id="PTHR28037">
    <property type="entry name" value="ALCOHOL O-ACETYLTRANSFERASE 1-RELATED"/>
    <property type="match status" value="1"/>
</dbReference>
<dbReference type="Pfam" id="PF19845">
    <property type="entry name" value="DUF6320"/>
    <property type="match status" value="1"/>
</dbReference>
<feature type="transmembrane region" description="Helical" evidence="1">
    <location>
        <begin position="570"/>
        <end position="592"/>
    </location>
</feature>
<dbReference type="Gene3D" id="3.30.559.10">
    <property type="entry name" value="Chloramphenicol acetyltransferase-like domain"/>
    <property type="match status" value="1"/>
</dbReference>
<sequence length="605" mass="70288">MEERRRSRWRKLDNAAQAFPAATDKKDTRVFRFYCQLNEPVDGDMLQEALDKTVEKYPVFQAVLRKGLFWFYLEHQDIRAIAAQETKKPCSRIYVPDAKRLLFEVTYYKNRINLEVFHALSDGTGAIRFLRELVKNYLLAVHSAEDLEDIPLEDESETLADFEEDSFSQYYSEGRPKGDKPGPRAYQLHGPKLERSDMEITEMIMPVSQVLKKARSYGVSMTVFLTSIFLCAIHEEMTPRQQRRPVTLMVPVNLRNYFPSSSMTNFWGWLEAGYRFRGETPFEDVLSSMKQFFEKELVKERVASRMNDYIRLEKNPFLRAVPLEIKNVFLQAGTRLRSGNITAIFSNVGKIKMPDIYEPYIRRFGVFTSTDRMQMCACSYRDELVLGFSSKLVSTNIQRNFCRMLKEEGIDCEISENVFPEQKNPMIYPGRQAFQWFSFAAIALAVLCVALNLMIDPDFLWSPFACGGALCLWVCGAVGYVKRRNILKNLMWQLVIGTVFCILWDWVTGWRGWSVDFVFPIAVLAVLLTMFIVAKRRHLETPEYLIYFIMASVLGLIPAVLYAADIVQVIYPSIMCAVICFLSLMRLLIFRFHDMILELQKKFRM</sequence>
<keyword evidence="1" id="KW-0472">Membrane</keyword>
<keyword evidence="1" id="KW-1133">Transmembrane helix</keyword>
<dbReference type="InterPro" id="IPR052058">
    <property type="entry name" value="Alcohol_O-acetyltransferase"/>
</dbReference>
<keyword evidence="1" id="KW-0812">Transmembrane</keyword>
<dbReference type="PANTHER" id="PTHR28037:SF1">
    <property type="entry name" value="ALCOHOL O-ACETYLTRANSFERASE 1-RELATED"/>
    <property type="match status" value="1"/>
</dbReference>
<feature type="transmembrane region" description="Helical" evidence="1">
    <location>
        <begin position="513"/>
        <end position="533"/>
    </location>
</feature>
<accession>A0A7W8H9X5</accession>
<dbReference type="Proteomes" id="UP000543642">
    <property type="component" value="Unassembled WGS sequence"/>
</dbReference>
<dbReference type="RefSeq" id="WP_183773309.1">
    <property type="nucleotide sequence ID" value="NZ_JACHFW010000005.1"/>
</dbReference>
<evidence type="ECO:0000313" key="3">
    <source>
        <dbReference type="Proteomes" id="UP000543642"/>
    </source>
</evidence>
<dbReference type="InterPro" id="IPR023213">
    <property type="entry name" value="CAT-like_dom_sf"/>
</dbReference>
<reference evidence="2 3" key="1">
    <citation type="submission" date="2020-08" db="EMBL/GenBank/DDBJ databases">
        <title>Genomic Encyclopedia of Type Strains, Phase IV (KMG-IV): sequencing the most valuable type-strain genomes for metagenomic binning, comparative biology and taxonomic classification.</title>
        <authorList>
            <person name="Goeker M."/>
        </authorList>
    </citation>
    <scope>NUCLEOTIDE SEQUENCE [LARGE SCALE GENOMIC DNA]</scope>
    <source>
        <strain evidence="2 3">DSM 106146</strain>
    </source>
</reference>
<feature type="transmembrane region" description="Helical" evidence="1">
    <location>
        <begin position="545"/>
        <end position="564"/>
    </location>
</feature>
<gene>
    <name evidence="2" type="ORF">HNP82_001728</name>
</gene>
<evidence type="ECO:0000313" key="2">
    <source>
        <dbReference type="EMBL" id="MBB5264601.1"/>
    </source>
</evidence>
<feature type="transmembrane region" description="Helical" evidence="1">
    <location>
        <begin position="433"/>
        <end position="455"/>
    </location>
</feature>
<feature type="transmembrane region" description="Helical" evidence="1">
    <location>
        <begin position="490"/>
        <end position="507"/>
    </location>
</feature>
<dbReference type="Gene3D" id="3.30.559.30">
    <property type="entry name" value="Nonribosomal peptide synthetase, condensation domain"/>
    <property type="match status" value="1"/>
</dbReference>
<dbReference type="AlphaFoldDB" id="A0A7W8H9X5"/>
<dbReference type="InterPro" id="IPR046283">
    <property type="entry name" value="DUF6320"/>
</dbReference>
<organism evidence="2 3">
    <name type="scientific">Catenibacillus scindens</name>
    <dbReference type="NCBI Taxonomy" id="673271"/>
    <lineage>
        <taxon>Bacteria</taxon>
        <taxon>Bacillati</taxon>
        <taxon>Bacillota</taxon>
        <taxon>Clostridia</taxon>
        <taxon>Lachnospirales</taxon>
        <taxon>Lachnospiraceae</taxon>
        <taxon>Catenibacillus</taxon>
    </lineage>
</organism>
<keyword evidence="3" id="KW-1185">Reference proteome</keyword>
<comment type="caution">
    <text evidence="2">The sequence shown here is derived from an EMBL/GenBank/DDBJ whole genome shotgun (WGS) entry which is preliminary data.</text>
</comment>
<protein>
    <submittedName>
        <fullName evidence="2">NRPS condensation-like uncharacterized protein/uncharacterized membrane protein (GlpM family)</fullName>
    </submittedName>
</protein>
<proteinExistence type="predicted"/>
<name>A0A7W8H9X5_9FIRM</name>
<feature type="transmembrane region" description="Helical" evidence="1">
    <location>
        <begin position="461"/>
        <end position="481"/>
    </location>
</feature>
<evidence type="ECO:0000256" key="1">
    <source>
        <dbReference type="SAM" id="Phobius"/>
    </source>
</evidence>
<dbReference type="EMBL" id="JACHFW010000005">
    <property type="protein sequence ID" value="MBB5264601.1"/>
    <property type="molecule type" value="Genomic_DNA"/>
</dbReference>
<dbReference type="SUPFAM" id="SSF52777">
    <property type="entry name" value="CoA-dependent acyltransferases"/>
    <property type="match status" value="2"/>
</dbReference>